<dbReference type="InterPro" id="IPR002121">
    <property type="entry name" value="HRDC_dom"/>
</dbReference>
<dbReference type="InterPro" id="IPR010997">
    <property type="entry name" value="HRDC-like_sf"/>
</dbReference>
<dbReference type="GO" id="GO:0071044">
    <property type="term" value="P:histone mRNA catabolic process"/>
    <property type="evidence" value="ECO:0007669"/>
    <property type="project" value="TreeGrafter"/>
</dbReference>
<keyword evidence="4" id="KW-0378">Hydrolase</keyword>
<dbReference type="Pfam" id="PF00570">
    <property type="entry name" value="HRDC"/>
    <property type="match status" value="1"/>
</dbReference>
<dbReference type="GO" id="GO:0003727">
    <property type="term" value="F:single-stranded RNA binding"/>
    <property type="evidence" value="ECO:0007669"/>
    <property type="project" value="TreeGrafter"/>
</dbReference>
<comment type="similarity">
    <text evidence="8">Belongs to the exosome component 10/RRP6 family.</text>
</comment>
<evidence type="ECO:0000256" key="2">
    <source>
        <dbReference type="ARBA" id="ARBA00022552"/>
    </source>
</evidence>
<dbReference type="InterPro" id="IPR002562">
    <property type="entry name" value="3'-5'_exonuclease_dom"/>
</dbReference>
<dbReference type="GO" id="GO:0071039">
    <property type="term" value="P:nuclear polyadenylation-dependent CUT catabolic process"/>
    <property type="evidence" value="ECO:0007669"/>
    <property type="project" value="TreeGrafter"/>
</dbReference>
<dbReference type="PANTHER" id="PTHR12124">
    <property type="entry name" value="POLYMYOSITIS/SCLERODERMA AUTOANTIGEN-RELATED"/>
    <property type="match status" value="1"/>
</dbReference>
<feature type="region of interest" description="Disordered" evidence="9">
    <location>
        <begin position="714"/>
        <end position="735"/>
    </location>
</feature>
<keyword evidence="12" id="KW-1185">Reference proteome</keyword>
<dbReference type="InterPro" id="IPR049559">
    <property type="entry name" value="Rrp6p-like_exo"/>
</dbReference>
<keyword evidence="2" id="KW-0698">rRNA processing</keyword>
<dbReference type="Gene3D" id="3.30.420.10">
    <property type="entry name" value="Ribonuclease H-like superfamily/Ribonuclease H"/>
    <property type="match status" value="1"/>
</dbReference>
<dbReference type="GO" id="GO:0005730">
    <property type="term" value="C:nucleolus"/>
    <property type="evidence" value="ECO:0007669"/>
    <property type="project" value="TreeGrafter"/>
</dbReference>
<dbReference type="GO" id="GO:0000175">
    <property type="term" value="F:3'-5'-RNA exonuclease activity"/>
    <property type="evidence" value="ECO:0007669"/>
    <property type="project" value="InterPro"/>
</dbReference>
<evidence type="ECO:0000313" key="11">
    <source>
        <dbReference type="EMBL" id="OCF33232.1"/>
    </source>
</evidence>
<evidence type="ECO:0000313" key="12">
    <source>
        <dbReference type="Proteomes" id="UP000092666"/>
    </source>
</evidence>
<dbReference type="GO" id="GO:0071035">
    <property type="term" value="P:nuclear polyadenylation-dependent rRNA catabolic process"/>
    <property type="evidence" value="ECO:0007669"/>
    <property type="project" value="TreeGrafter"/>
</dbReference>
<dbReference type="STRING" id="1296120.A0A1B9GQ97"/>
<feature type="compositionally biased region" description="Low complexity" evidence="9">
    <location>
        <begin position="811"/>
        <end position="841"/>
    </location>
</feature>
<name>A0A1B9GQ97_9TREE</name>
<feature type="region of interest" description="Disordered" evidence="9">
    <location>
        <begin position="1"/>
        <end position="24"/>
    </location>
</feature>
<evidence type="ECO:0000259" key="10">
    <source>
        <dbReference type="PROSITE" id="PS50967"/>
    </source>
</evidence>
<dbReference type="GO" id="GO:0071051">
    <property type="term" value="P:poly(A)-dependent snoRNA 3'-end processing"/>
    <property type="evidence" value="ECO:0007669"/>
    <property type="project" value="TreeGrafter"/>
</dbReference>
<feature type="compositionally biased region" description="Basic residues" evidence="9">
    <location>
        <begin position="842"/>
        <end position="851"/>
    </location>
</feature>
<dbReference type="Gene3D" id="1.10.150.80">
    <property type="entry name" value="HRDC domain"/>
    <property type="match status" value="1"/>
</dbReference>
<dbReference type="EMBL" id="KV700126">
    <property type="protein sequence ID" value="OCF33232.1"/>
    <property type="molecule type" value="Genomic_DNA"/>
</dbReference>
<dbReference type="PROSITE" id="PS50967">
    <property type="entry name" value="HRDC"/>
    <property type="match status" value="1"/>
</dbReference>
<keyword evidence="6" id="KW-0269">Exonuclease</keyword>
<evidence type="ECO:0000256" key="9">
    <source>
        <dbReference type="SAM" id="MobiDB-lite"/>
    </source>
</evidence>
<dbReference type="AlphaFoldDB" id="A0A1B9GQ97"/>
<reference evidence="12" key="2">
    <citation type="submission" date="2013-12" db="EMBL/GenBank/DDBJ databases">
        <title>Evolution of pathogenesis and genome organization in the Tremellales.</title>
        <authorList>
            <person name="Cuomo C."/>
            <person name="Litvintseva A."/>
            <person name="Heitman J."/>
            <person name="Chen Y."/>
            <person name="Sun S."/>
            <person name="Springer D."/>
            <person name="Dromer F."/>
            <person name="Young S."/>
            <person name="Zeng Q."/>
            <person name="Chapman S."/>
            <person name="Gujja S."/>
            <person name="Saif S."/>
            <person name="Birren B."/>
        </authorList>
    </citation>
    <scope>NUCLEOTIDE SEQUENCE [LARGE SCALE GENOMIC DNA]</scope>
    <source>
        <strain evidence="12">BCC8398</strain>
    </source>
</reference>
<evidence type="ECO:0000256" key="5">
    <source>
        <dbReference type="ARBA" id="ARBA00022835"/>
    </source>
</evidence>
<keyword evidence="5" id="KW-0271">Exosome</keyword>
<sequence>MAASSTSSSIGPDGNTPVPSPTKAFASYVPHLTSALDSLTTHAAALPDKSDLSFHRTLDRQFAKDLDSASDRLLKLTERLLSLVDHSQRSAAEKGKSKAKAGPIKGRRRKLEDEDDIVDGFRQGVVGVVDGLLEDADSCLDDLRGEKKKAAIAVKPALAAAAGQKLPGPFSKPKERLPLSIFHASDIPKPQLLFHDQVDNFPSSGPWRPSMTEKPHAMVPLDFEAPLDFLLTREEEMDPSKEAWRREREIRLRSHPYFYETRNLPYPTSMFIEAPPTPPKSFQDTPFEFVDTPEALEKMVEQLKKAKEIAVDLEHHQMRSYSGFTCLIQISTRGGDYVVDTLKLRKELREGRLGDVMSDPSIIKVFHGADSDIIWLQHDFEIFVVNLFDTYHASVVLDMKERSLASLLSLYCNFEADKRYQMADWRIRPLPEAMLHYARSDTHFLLFIYDNLRNSLLQQSSRPPSPDANGNAIIELGRRNPQQAMRDVLNRSADTALKMYERDEYDEETGRGTGGWLQAARKWLPKDAIDEESGWVFKKLHVWRDRLARQLDESPFYIMPQDLLKRLALLQGSSPVTIKREISNKRSRIPVSPIVEKRADELVQIIKEAKEEFAKSGSSKQVVDSSSVQVQDIVPKPSTAPKAVAITPVVQVAAGQSAAVPDVWGSVSSPVQKTAKPSAKSGLFGSTIKPSAPASSASSLSSSKTAKASTSGLFGSALPNKAGAQKTVSTPVKSKARAMSPGFAAVQQTIHGALEPKPVPQTPGQDVDIVKAIQPEQVPFVPAASRKTASASDPASSSANKKDTSEGVGSDAGASTAKAAESTAASTKQSTTLSEDGVVQVKKVRKQKKRDRVGSTSTPNDASASGTGLSSGKKLKLSPPAEEPNGATFPAAGVGAGRVKAKKGKKKIKVEDVPAFDYANEPNFLDQPSAAAVQGESSGKGKKDKKKKKPQAGIGALEIPTFGKRPARDMSQPKAGNKSQTFAS</sequence>
<dbReference type="GO" id="GO:0071038">
    <property type="term" value="P:TRAMP-dependent tRNA surveillance pathway"/>
    <property type="evidence" value="ECO:0007669"/>
    <property type="project" value="TreeGrafter"/>
</dbReference>
<feature type="region of interest" description="Disordered" evidence="9">
    <location>
        <begin position="667"/>
        <end position="702"/>
    </location>
</feature>
<feature type="compositionally biased region" description="Basic residues" evidence="9">
    <location>
        <begin position="940"/>
        <end position="950"/>
    </location>
</feature>
<keyword evidence="3" id="KW-0540">Nuclease</keyword>
<feature type="compositionally biased region" description="Low complexity" evidence="9">
    <location>
        <begin position="686"/>
        <end position="702"/>
    </location>
</feature>
<organism evidence="11 12">
    <name type="scientific">Kwoniella heveanensis BCC8398</name>
    <dbReference type="NCBI Taxonomy" id="1296120"/>
    <lineage>
        <taxon>Eukaryota</taxon>
        <taxon>Fungi</taxon>
        <taxon>Dikarya</taxon>
        <taxon>Basidiomycota</taxon>
        <taxon>Agaricomycotina</taxon>
        <taxon>Tremellomycetes</taxon>
        <taxon>Tremellales</taxon>
        <taxon>Cryptococcaceae</taxon>
        <taxon>Kwoniella</taxon>
    </lineage>
</organism>
<feature type="compositionally biased region" description="Polar residues" evidence="9">
    <location>
        <begin position="855"/>
        <end position="870"/>
    </location>
</feature>
<dbReference type="GO" id="GO:0000467">
    <property type="term" value="P:exonucleolytic trimming to generate mature 3'-end of 5.8S rRNA from tricistronic rRNA transcript (SSU-rRNA, 5.8S rRNA, LSU-rRNA)"/>
    <property type="evidence" value="ECO:0007669"/>
    <property type="project" value="InterPro"/>
</dbReference>
<dbReference type="SMART" id="SM00474">
    <property type="entry name" value="35EXOc"/>
    <property type="match status" value="1"/>
</dbReference>
<dbReference type="Proteomes" id="UP000092666">
    <property type="component" value="Unassembled WGS sequence"/>
</dbReference>
<dbReference type="CDD" id="cd06147">
    <property type="entry name" value="Rrp6p_like_exo"/>
    <property type="match status" value="1"/>
</dbReference>
<evidence type="ECO:0000256" key="3">
    <source>
        <dbReference type="ARBA" id="ARBA00022722"/>
    </source>
</evidence>
<dbReference type="SUPFAM" id="SSF47819">
    <property type="entry name" value="HRDC-like"/>
    <property type="match status" value="1"/>
</dbReference>
<evidence type="ECO:0000256" key="6">
    <source>
        <dbReference type="ARBA" id="ARBA00022839"/>
    </source>
</evidence>
<dbReference type="GO" id="GO:0000176">
    <property type="term" value="C:nuclear exosome (RNase complex)"/>
    <property type="evidence" value="ECO:0007669"/>
    <property type="project" value="InterPro"/>
</dbReference>
<dbReference type="OrthoDB" id="2250022at2759"/>
<feature type="region of interest" description="Disordered" evidence="9">
    <location>
        <begin position="88"/>
        <end position="111"/>
    </location>
</feature>
<feature type="region of interest" description="Disordered" evidence="9">
    <location>
        <begin position="781"/>
        <end position="905"/>
    </location>
</feature>
<dbReference type="PANTHER" id="PTHR12124:SF47">
    <property type="entry name" value="EXOSOME COMPONENT 10"/>
    <property type="match status" value="1"/>
</dbReference>
<dbReference type="InterPro" id="IPR012588">
    <property type="entry name" value="Exosome-assoc_fac_Rrp6_N"/>
</dbReference>
<dbReference type="GO" id="GO:0071036">
    <property type="term" value="P:nuclear polyadenylation-dependent snoRNA catabolic process"/>
    <property type="evidence" value="ECO:0007669"/>
    <property type="project" value="TreeGrafter"/>
</dbReference>
<feature type="compositionally biased region" description="Low complexity" evidence="9">
    <location>
        <begin position="789"/>
        <end position="799"/>
    </location>
</feature>
<keyword evidence="7" id="KW-0539">Nucleus</keyword>
<dbReference type="GO" id="GO:0000166">
    <property type="term" value="F:nucleotide binding"/>
    <property type="evidence" value="ECO:0007669"/>
    <property type="project" value="InterPro"/>
</dbReference>
<evidence type="ECO:0000256" key="7">
    <source>
        <dbReference type="ARBA" id="ARBA00023242"/>
    </source>
</evidence>
<dbReference type="GO" id="GO:0071040">
    <property type="term" value="P:nuclear polyadenylation-dependent antisense transcript catabolic process"/>
    <property type="evidence" value="ECO:0007669"/>
    <property type="project" value="TreeGrafter"/>
</dbReference>
<dbReference type="Pfam" id="PF01612">
    <property type="entry name" value="DNA_pol_A_exo1"/>
    <property type="match status" value="1"/>
</dbReference>
<accession>A0A1B9GQ97</accession>
<dbReference type="InterPro" id="IPR044876">
    <property type="entry name" value="HRDC_dom_sf"/>
</dbReference>
<reference evidence="11 12" key="1">
    <citation type="submission" date="2013-07" db="EMBL/GenBank/DDBJ databases">
        <title>The Genome Sequence of Cryptococcus heveanensis BCC8398.</title>
        <authorList>
            <consortium name="The Broad Institute Genome Sequencing Platform"/>
            <person name="Cuomo C."/>
            <person name="Litvintseva A."/>
            <person name="Chen Y."/>
            <person name="Heitman J."/>
            <person name="Sun S."/>
            <person name="Springer D."/>
            <person name="Dromer F."/>
            <person name="Young S.K."/>
            <person name="Zeng Q."/>
            <person name="Gargeya S."/>
            <person name="Fitzgerald M."/>
            <person name="Abouelleil A."/>
            <person name="Alvarado L."/>
            <person name="Berlin A.M."/>
            <person name="Chapman S.B."/>
            <person name="Dewar J."/>
            <person name="Goldberg J."/>
            <person name="Griggs A."/>
            <person name="Gujja S."/>
            <person name="Hansen M."/>
            <person name="Howarth C."/>
            <person name="Imamovic A."/>
            <person name="Larimer J."/>
            <person name="McCowan C."/>
            <person name="Murphy C."/>
            <person name="Pearson M."/>
            <person name="Priest M."/>
            <person name="Roberts A."/>
            <person name="Saif S."/>
            <person name="Shea T."/>
            <person name="Sykes S."/>
            <person name="Wortman J."/>
            <person name="Nusbaum C."/>
            <person name="Birren B."/>
        </authorList>
    </citation>
    <scope>NUCLEOTIDE SEQUENCE [LARGE SCALE GENOMIC DNA]</scope>
    <source>
        <strain evidence="11 12">BCC8398</strain>
    </source>
</reference>
<protein>
    <recommendedName>
        <fullName evidence="10">HRDC domain-containing protein</fullName>
    </recommendedName>
</protein>
<dbReference type="InterPro" id="IPR045092">
    <property type="entry name" value="Rrp6-like"/>
</dbReference>
<feature type="compositionally biased region" description="Polar residues" evidence="9">
    <location>
        <begin position="1"/>
        <end position="10"/>
    </location>
</feature>
<dbReference type="Pfam" id="PF08066">
    <property type="entry name" value="PMC2NT"/>
    <property type="match status" value="1"/>
</dbReference>
<dbReference type="InterPro" id="IPR036397">
    <property type="entry name" value="RNaseH_sf"/>
</dbReference>
<dbReference type="InterPro" id="IPR012337">
    <property type="entry name" value="RNaseH-like_sf"/>
</dbReference>
<feature type="domain" description="HRDC" evidence="10">
    <location>
        <begin position="530"/>
        <end position="616"/>
    </location>
</feature>
<dbReference type="FunFam" id="3.30.420.10:FF:000059">
    <property type="entry name" value="Exosome complex exonuclease Rrp6"/>
    <property type="match status" value="1"/>
</dbReference>
<feature type="region of interest" description="Disordered" evidence="9">
    <location>
        <begin position="919"/>
        <end position="984"/>
    </location>
</feature>
<evidence type="ECO:0000256" key="1">
    <source>
        <dbReference type="ARBA" id="ARBA00004123"/>
    </source>
</evidence>
<evidence type="ECO:0000256" key="4">
    <source>
        <dbReference type="ARBA" id="ARBA00022801"/>
    </source>
</evidence>
<evidence type="ECO:0000256" key="8">
    <source>
        <dbReference type="ARBA" id="ARBA00043957"/>
    </source>
</evidence>
<dbReference type="GO" id="GO:0071037">
    <property type="term" value="P:nuclear polyadenylation-dependent snRNA catabolic process"/>
    <property type="evidence" value="ECO:0007669"/>
    <property type="project" value="TreeGrafter"/>
</dbReference>
<comment type="subcellular location">
    <subcellularLocation>
        <location evidence="1">Nucleus</location>
    </subcellularLocation>
</comment>
<gene>
    <name evidence="11" type="ORF">I316_04973</name>
</gene>
<dbReference type="SUPFAM" id="SSF53098">
    <property type="entry name" value="Ribonuclease H-like"/>
    <property type="match status" value="1"/>
</dbReference>
<proteinExistence type="inferred from homology"/>